<feature type="transmembrane region" description="Helical" evidence="1">
    <location>
        <begin position="132"/>
        <end position="153"/>
    </location>
</feature>
<dbReference type="AlphaFoldDB" id="A0AAV5AQF5"/>
<evidence type="ECO:0000313" key="3">
    <source>
        <dbReference type="Proteomes" id="UP001050691"/>
    </source>
</evidence>
<proteinExistence type="predicted"/>
<accession>A0AAV5AQF5</accession>
<keyword evidence="1" id="KW-0812">Transmembrane</keyword>
<dbReference type="Proteomes" id="UP001050691">
    <property type="component" value="Unassembled WGS sequence"/>
</dbReference>
<dbReference type="EMBL" id="BPWL01000011">
    <property type="protein sequence ID" value="GJJ15723.1"/>
    <property type="molecule type" value="Genomic_DNA"/>
</dbReference>
<evidence type="ECO:0000256" key="1">
    <source>
        <dbReference type="SAM" id="Phobius"/>
    </source>
</evidence>
<gene>
    <name evidence="2" type="ORF">Clacol_010001</name>
</gene>
<keyword evidence="1" id="KW-0472">Membrane</keyword>
<feature type="transmembrane region" description="Helical" evidence="1">
    <location>
        <begin position="17"/>
        <end position="39"/>
    </location>
</feature>
<reference evidence="2" key="1">
    <citation type="submission" date="2021-10" db="EMBL/GenBank/DDBJ databases">
        <title>De novo Genome Assembly of Clathrus columnatus (Basidiomycota, Fungi) Using Illumina and Nanopore Sequence Data.</title>
        <authorList>
            <person name="Ogiso-Tanaka E."/>
            <person name="Itagaki H."/>
            <person name="Hosoya T."/>
            <person name="Hosaka K."/>
        </authorList>
    </citation>
    <scope>NUCLEOTIDE SEQUENCE</scope>
    <source>
        <strain evidence="2">MO-923</strain>
    </source>
</reference>
<protein>
    <recommendedName>
        <fullName evidence="4">G-protein coupled receptors family 2 profile 2 domain-containing protein</fullName>
    </recommendedName>
</protein>
<comment type="caution">
    <text evidence="2">The sequence shown here is derived from an EMBL/GenBank/DDBJ whole genome shotgun (WGS) entry which is preliminary data.</text>
</comment>
<evidence type="ECO:0000313" key="2">
    <source>
        <dbReference type="EMBL" id="GJJ15723.1"/>
    </source>
</evidence>
<name>A0AAV5AQF5_9AGAM</name>
<keyword evidence="1" id="KW-1133">Transmembrane helix</keyword>
<organism evidence="2 3">
    <name type="scientific">Clathrus columnatus</name>
    <dbReference type="NCBI Taxonomy" id="1419009"/>
    <lineage>
        <taxon>Eukaryota</taxon>
        <taxon>Fungi</taxon>
        <taxon>Dikarya</taxon>
        <taxon>Basidiomycota</taxon>
        <taxon>Agaricomycotina</taxon>
        <taxon>Agaricomycetes</taxon>
        <taxon>Phallomycetidae</taxon>
        <taxon>Phallales</taxon>
        <taxon>Clathraceae</taxon>
        <taxon>Clathrus</taxon>
    </lineage>
</organism>
<sequence length="218" mass="24157">MCTAIGFNITARLDCRLWVILIYVSGFFGLGLASALLTLRTIAFWNNNKIVMGLVVFLWVLHVSFLTYGATQGRGEWNTESDACILLNTSDNFKVFLATLCTDLALLTIMLSQIWHKRKSGVLWNLSYHQGVLWVAGATAGELPTIIIIWFNLNYVMNTILVPFTSLATTQYSTFDLSPMKVKSASNNNVILRPQNRGTLIVGQLDEESSTGVGNLTV</sequence>
<feature type="transmembrane region" description="Helical" evidence="1">
    <location>
        <begin position="95"/>
        <end position="111"/>
    </location>
</feature>
<feature type="transmembrane region" description="Helical" evidence="1">
    <location>
        <begin position="51"/>
        <end position="70"/>
    </location>
</feature>
<evidence type="ECO:0008006" key="4">
    <source>
        <dbReference type="Google" id="ProtNLM"/>
    </source>
</evidence>
<keyword evidence="3" id="KW-1185">Reference proteome</keyword>